<reference evidence="5" key="1">
    <citation type="submission" date="2017-01" db="EMBL/GenBank/DDBJ databases">
        <authorList>
            <person name="Varghese N."/>
            <person name="Submissions S."/>
        </authorList>
    </citation>
    <scope>NUCLEOTIDE SEQUENCE [LARGE SCALE GENOMIC DNA]</scope>
    <source>
        <strain evidence="5">DSM 16176</strain>
    </source>
</reference>
<proteinExistence type="predicted"/>
<keyword evidence="5" id="KW-1185">Reference proteome</keyword>
<dbReference type="PROSITE" id="PS50893">
    <property type="entry name" value="ABC_TRANSPORTER_2"/>
    <property type="match status" value="1"/>
</dbReference>
<dbReference type="SMART" id="SM00382">
    <property type="entry name" value="AAA"/>
    <property type="match status" value="1"/>
</dbReference>
<dbReference type="EMBL" id="FTOO01000009">
    <property type="protein sequence ID" value="SIS99763.1"/>
    <property type="molecule type" value="Genomic_DNA"/>
</dbReference>
<dbReference type="Gene3D" id="3.40.50.300">
    <property type="entry name" value="P-loop containing nucleotide triphosphate hydrolases"/>
    <property type="match status" value="1"/>
</dbReference>
<dbReference type="Proteomes" id="UP000186156">
    <property type="component" value="Unassembled WGS sequence"/>
</dbReference>
<feature type="domain" description="ABC transporter" evidence="3">
    <location>
        <begin position="4"/>
        <end position="227"/>
    </location>
</feature>
<evidence type="ECO:0000313" key="4">
    <source>
        <dbReference type="EMBL" id="SIS99763.1"/>
    </source>
</evidence>
<keyword evidence="1" id="KW-0547">Nucleotide-binding</keyword>
<dbReference type="InterPro" id="IPR027417">
    <property type="entry name" value="P-loop_NTPase"/>
</dbReference>
<dbReference type="SUPFAM" id="SSF52540">
    <property type="entry name" value="P-loop containing nucleoside triphosphate hydrolases"/>
    <property type="match status" value="1"/>
</dbReference>
<keyword evidence="2 4" id="KW-0067">ATP-binding</keyword>
<evidence type="ECO:0000256" key="1">
    <source>
        <dbReference type="ARBA" id="ARBA00022741"/>
    </source>
</evidence>
<accession>A0A1N7NMU7</accession>
<gene>
    <name evidence="4" type="ORF">SAMN05421799_10945</name>
</gene>
<dbReference type="STRING" id="252246.SAMN05421799_10945"/>
<dbReference type="GO" id="GO:0016887">
    <property type="term" value="F:ATP hydrolysis activity"/>
    <property type="evidence" value="ECO:0007669"/>
    <property type="project" value="InterPro"/>
</dbReference>
<dbReference type="Pfam" id="PF00005">
    <property type="entry name" value="ABC_tran"/>
    <property type="match status" value="1"/>
</dbReference>
<dbReference type="GO" id="GO:0005524">
    <property type="term" value="F:ATP binding"/>
    <property type="evidence" value="ECO:0007669"/>
    <property type="project" value="UniProtKB-KW"/>
</dbReference>
<dbReference type="InterPro" id="IPR003439">
    <property type="entry name" value="ABC_transporter-like_ATP-bd"/>
</dbReference>
<dbReference type="InterPro" id="IPR003593">
    <property type="entry name" value="AAA+_ATPase"/>
</dbReference>
<evidence type="ECO:0000256" key="2">
    <source>
        <dbReference type="ARBA" id="ARBA00022840"/>
    </source>
</evidence>
<dbReference type="RefSeq" id="WP_234969737.1">
    <property type="nucleotide sequence ID" value="NZ_FTOO01000009.1"/>
</dbReference>
<dbReference type="PANTHER" id="PTHR43158:SF1">
    <property type="entry name" value="ABC TRANSPORTER, ATP-BINDING PROTEIN"/>
    <property type="match status" value="1"/>
</dbReference>
<name>A0A1N7NMU7_9BACL</name>
<protein>
    <submittedName>
        <fullName evidence="4">ABC-2 type transport system ATP-binding protein</fullName>
    </submittedName>
</protein>
<dbReference type="AlphaFoldDB" id="A0A1N7NMU7"/>
<dbReference type="CDD" id="cd03230">
    <property type="entry name" value="ABC_DR_subfamily_A"/>
    <property type="match status" value="1"/>
</dbReference>
<sequence>MAVIACENVDVWLSGRPILRGIHVNVEEAEMVGLLGPNGAGKTTLLRTIAGLIRPAGGTVRVLGEASGWRTLRHTALLPERGQLPGWLTVSEWLRYASGLYPDWDQASAERLVEELKLRATVPIARLSRGEGVRVGLCTCLARQCPVVLLDEPFTGIDFMSRETIASAIVQACAEARRTVVIATHDVREFEPLLDRVLFLREGVIVADESAEEIRAQGRSVASRYREVFSE</sequence>
<organism evidence="4 5">
    <name type="scientific">Alicyclobacillus vulcanalis</name>
    <dbReference type="NCBI Taxonomy" id="252246"/>
    <lineage>
        <taxon>Bacteria</taxon>
        <taxon>Bacillati</taxon>
        <taxon>Bacillota</taxon>
        <taxon>Bacilli</taxon>
        <taxon>Bacillales</taxon>
        <taxon>Alicyclobacillaceae</taxon>
        <taxon>Alicyclobacillus</taxon>
    </lineage>
</organism>
<evidence type="ECO:0000313" key="5">
    <source>
        <dbReference type="Proteomes" id="UP000186156"/>
    </source>
</evidence>
<dbReference type="PANTHER" id="PTHR43158">
    <property type="entry name" value="SKFA PEPTIDE EXPORT ATP-BINDING PROTEIN SKFE"/>
    <property type="match status" value="1"/>
</dbReference>
<evidence type="ECO:0000259" key="3">
    <source>
        <dbReference type="PROSITE" id="PS50893"/>
    </source>
</evidence>